<comment type="caution">
    <text evidence="19">The sequence shown here is derived from an EMBL/GenBank/DDBJ whole genome shotgun (WGS) entry which is preliminary data.</text>
</comment>
<feature type="region of interest" description="Disordered" evidence="15">
    <location>
        <begin position="567"/>
        <end position="606"/>
    </location>
</feature>
<sequence length="693" mass="77186">MIGKRINERYKILDRIGGGGMADVYLAHDVILDRDVAVKVLKDQFSKDDDFIRRFHREAEAASSLAHPNVVNLFDVGEENGLYYLVMEYVEGPTLKEYIQQQNGLKTDEAVTIMRAVASAIAHAHANRIIHRDIKPHNILIGPDGEAKITDFGIARAISEATITHTNSILGSVHYLSPEQARGGHVTYKSDIYSLGIVFYEMIAGEVPFNGDTAVSVAIKHIQTPLPSIRDKYPHIPQSVENVIIKATAKSPDERYTTAGSMEEDLETVLSPSRLNEKMFVPGYLADDHTKALTPVREPAEAERKAPEETMVAGTPLVSAGSSKKTGSQADPDKKGWKKWLTGGIFFLIFLIGAVYLAFTWIPRWLHVDEVTIPDYLIGMNAEEAVEELEELELRVNEESVTHDEMEEGTVVSHNPQAGRTVKVDTLVTLRISDGPEGEPMEDYTGLAFSSIEEELSRYEDVQVETEINTEADDETVIRQSPQPGEMIVPGQTELILTISERPVETMSNLVGLSREEVVNYLSSHDYLHTEFTDEYSSTVPDGRVIRHNPGFGTELEEGTEVTIVFSRGPEPEPDEPEEDENGAGNDENGQEEEEEETPPVSASVPITIQMPSDAGEGEEYEIRIARTDSTTGDEAETVLEETITEEETFRIPVTLETEDDVAYLFIYQDDHEIEGSPFDYTYDEVRNYQNDG</sequence>
<dbReference type="FunFam" id="3.30.200.20:FF:000035">
    <property type="entry name" value="Serine/threonine protein kinase Stk1"/>
    <property type="match status" value="1"/>
</dbReference>
<dbReference type="InterPro" id="IPR011009">
    <property type="entry name" value="Kinase-like_dom_sf"/>
</dbReference>
<proteinExistence type="predicted"/>
<dbReference type="Gene3D" id="3.30.200.20">
    <property type="entry name" value="Phosphorylase Kinase, domain 1"/>
    <property type="match status" value="1"/>
</dbReference>
<evidence type="ECO:0000256" key="9">
    <source>
        <dbReference type="ARBA" id="ARBA00047899"/>
    </source>
</evidence>
<dbReference type="GO" id="GO:0004674">
    <property type="term" value="F:protein serine/threonine kinase activity"/>
    <property type="evidence" value="ECO:0007669"/>
    <property type="project" value="UniProtKB-KW"/>
</dbReference>
<feature type="domain" description="PASTA" evidence="18">
    <location>
        <begin position="502"/>
        <end position="568"/>
    </location>
</feature>
<keyword evidence="20" id="KW-1185">Reference proteome</keyword>
<dbReference type="CDD" id="cd14014">
    <property type="entry name" value="STKc_PknB_like"/>
    <property type="match status" value="1"/>
</dbReference>
<evidence type="ECO:0000256" key="2">
    <source>
        <dbReference type="ARBA" id="ARBA00022527"/>
    </source>
</evidence>
<dbReference type="CDD" id="cd06577">
    <property type="entry name" value="PASTA_pknB"/>
    <property type="match status" value="2"/>
</dbReference>
<keyword evidence="16" id="KW-0472">Membrane</keyword>
<dbReference type="Gene3D" id="3.30.10.20">
    <property type="match status" value="3"/>
</dbReference>
<evidence type="ECO:0000256" key="1">
    <source>
        <dbReference type="ARBA" id="ARBA00012513"/>
    </source>
</evidence>
<evidence type="ECO:0000256" key="4">
    <source>
        <dbReference type="ARBA" id="ARBA00022679"/>
    </source>
</evidence>
<dbReference type="Proteomes" id="UP000248066">
    <property type="component" value="Unassembled WGS sequence"/>
</dbReference>
<keyword evidence="3" id="KW-0309">Germination</keyword>
<dbReference type="PROSITE" id="PS00107">
    <property type="entry name" value="PROTEIN_KINASE_ATP"/>
    <property type="match status" value="1"/>
</dbReference>
<evidence type="ECO:0000256" key="13">
    <source>
        <dbReference type="PROSITE-ProRule" id="PRU10141"/>
    </source>
</evidence>
<feature type="domain" description="Protein kinase" evidence="17">
    <location>
        <begin position="10"/>
        <end position="270"/>
    </location>
</feature>
<dbReference type="GO" id="GO:0071224">
    <property type="term" value="P:cellular response to peptidoglycan"/>
    <property type="evidence" value="ECO:0007669"/>
    <property type="project" value="UniProtKB-ARBA"/>
</dbReference>
<dbReference type="PROSITE" id="PS51178">
    <property type="entry name" value="PASTA"/>
    <property type="match status" value="3"/>
</dbReference>
<evidence type="ECO:0000259" key="18">
    <source>
        <dbReference type="PROSITE" id="PS51178"/>
    </source>
</evidence>
<organism evidence="19 20">
    <name type="scientific">Alteribacter lacisalsi</name>
    <dbReference type="NCBI Taxonomy" id="2045244"/>
    <lineage>
        <taxon>Bacteria</taxon>
        <taxon>Bacillati</taxon>
        <taxon>Bacillota</taxon>
        <taxon>Bacilli</taxon>
        <taxon>Bacillales</taxon>
        <taxon>Bacillaceae</taxon>
        <taxon>Alteribacter</taxon>
    </lineage>
</organism>
<feature type="binding site" evidence="13">
    <location>
        <position position="39"/>
    </location>
    <ligand>
        <name>ATP</name>
        <dbReference type="ChEBI" id="CHEBI:30616"/>
    </ligand>
</feature>
<dbReference type="RefSeq" id="WP_110517579.1">
    <property type="nucleotide sequence ID" value="NZ_PDOF01000001.1"/>
</dbReference>
<dbReference type="Pfam" id="PF00069">
    <property type="entry name" value="Pkinase"/>
    <property type="match status" value="1"/>
</dbReference>
<dbReference type="EMBL" id="PDOF01000001">
    <property type="protein sequence ID" value="PYZ97970.1"/>
    <property type="molecule type" value="Genomic_DNA"/>
</dbReference>
<keyword evidence="4" id="KW-0808">Transferase</keyword>
<dbReference type="OrthoDB" id="9788659at2"/>
<evidence type="ECO:0000256" key="3">
    <source>
        <dbReference type="ARBA" id="ARBA00022544"/>
    </source>
</evidence>
<comment type="catalytic activity">
    <reaction evidence="10">
        <text>L-seryl-[protein] + ATP = O-phospho-L-seryl-[protein] + ADP + H(+)</text>
        <dbReference type="Rhea" id="RHEA:17989"/>
        <dbReference type="Rhea" id="RHEA-COMP:9863"/>
        <dbReference type="Rhea" id="RHEA-COMP:11604"/>
        <dbReference type="ChEBI" id="CHEBI:15378"/>
        <dbReference type="ChEBI" id="CHEBI:29999"/>
        <dbReference type="ChEBI" id="CHEBI:30616"/>
        <dbReference type="ChEBI" id="CHEBI:83421"/>
        <dbReference type="ChEBI" id="CHEBI:456216"/>
        <dbReference type="EC" id="2.7.11.1"/>
    </reaction>
</comment>
<keyword evidence="16" id="KW-0812">Transmembrane</keyword>
<evidence type="ECO:0000256" key="12">
    <source>
        <dbReference type="ARBA" id="ARBA00070041"/>
    </source>
</evidence>
<keyword evidence="5 13" id="KW-0547">Nucleotide-binding</keyword>
<evidence type="ECO:0000256" key="6">
    <source>
        <dbReference type="ARBA" id="ARBA00022777"/>
    </source>
</evidence>
<comment type="catalytic activity">
    <reaction evidence="9">
        <text>L-threonyl-[protein] + ATP = O-phospho-L-threonyl-[protein] + ADP + H(+)</text>
        <dbReference type="Rhea" id="RHEA:46608"/>
        <dbReference type="Rhea" id="RHEA-COMP:11060"/>
        <dbReference type="Rhea" id="RHEA-COMP:11605"/>
        <dbReference type="ChEBI" id="CHEBI:15378"/>
        <dbReference type="ChEBI" id="CHEBI:30013"/>
        <dbReference type="ChEBI" id="CHEBI:30616"/>
        <dbReference type="ChEBI" id="CHEBI:61977"/>
        <dbReference type="ChEBI" id="CHEBI:456216"/>
        <dbReference type="EC" id="2.7.11.1"/>
    </reaction>
</comment>
<keyword evidence="7 13" id="KW-0067">ATP-binding</keyword>
<keyword evidence="16" id="KW-1133">Transmembrane helix</keyword>
<dbReference type="SUPFAM" id="SSF56112">
    <property type="entry name" value="Protein kinase-like (PK-like)"/>
    <property type="match status" value="1"/>
</dbReference>
<dbReference type="InterPro" id="IPR017441">
    <property type="entry name" value="Protein_kinase_ATP_BS"/>
</dbReference>
<dbReference type="Gene3D" id="1.10.510.10">
    <property type="entry name" value="Transferase(Phosphotransferase) domain 1"/>
    <property type="match status" value="1"/>
</dbReference>
<feature type="compositionally biased region" description="Acidic residues" evidence="15">
    <location>
        <begin position="572"/>
        <end position="582"/>
    </location>
</feature>
<dbReference type="SMART" id="SM00740">
    <property type="entry name" value="PASTA"/>
    <property type="match status" value="3"/>
</dbReference>
<dbReference type="EC" id="2.7.11.1" evidence="1"/>
<evidence type="ECO:0000313" key="19">
    <source>
        <dbReference type="EMBL" id="PYZ97970.1"/>
    </source>
</evidence>
<feature type="coiled-coil region" evidence="14">
    <location>
        <begin position="382"/>
        <end position="409"/>
    </location>
</feature>
<evidence type="ECO:0000256" key="15">
    <source>
        <dbReference type="SAM" id="MobiDB-lite"/>
    </source>
</evidence>
<feature type="compositionally biased region" description="Acidic residues" evidence="15">
    <location>
        <begin position="589"/>
        <end position="598"/>
    </location>
</feature>
<name>A0A2W0HDE0_9BACI</name>
<dbReference type="InterPro" id="IPR000719">
    <property type="entry name" value="Prot_kinase_dom"/>
</dbReference>
<evidence type="ECO:0000256" key="5">
    <source>
        <dbReference type="ARBA" id="ARBA00022741"/>
    </source>
</evidence>
<evidence type="ECO:0000256" key="8">
    <source>
        <dbReference type="ARBA" id="ARBA00022968"/>
    </source>
</evidence>
<dbReference type="GO" id="GO:0009847">
    <property type="term" value="P:spore germination"/>
    <property type="evidence" value="ECO:0007669"/>
    <property type="project" value="UniProtKB-ARBA"/>
</dbReference>
<evidence type="ECO:0000256" key="11">
    <source>
        <dbReference type="ARBA" id="ARBA00060432"/>
    </source>
</evidence>
<accession>A0A2W0HDE0</accession>
<evidence type="ECO:0000256" key="7">
    <source>
        <dbReference type="ARBA" id="ARBA00022840"/>
    </source>
</evidence>
<dbReference type="Pfam" id="PF03793">
    <property type="entry name" value="PASTA"/>
    <property type="match status" value="3"/>
</dbReference>
<comment type="subcellular location">
    <subcellularLocation>
        <location evidence="11">Spore membrane</location>
        <topology evidence="11">Single-pass type II membrane protein</topology>
    </subcellularLocation>
</comment>
<keyword evidence="8" id="KW-0735">Signal-anchor</keyword>
<dbReference type="PROSITE" id="PS00108">
    <property type="entry name" value="PROTEIN_KINASE_ST"/>
    <property type="match status" value="1"/>
</dbReference>
<dbReference type="PROSITE" id="PS50011">
    <property type="entry name" value="PROTEIN_KINASE_DOM"/>
    <property type="match status" value="1"/>
</dbReference>
<dbReference type="PANTHER" id="PTHR43289">
    <property type="entry name" value="MITOGEN-ACTIVATED PROTEIN KINASE KINASE KINASE 20-RELATED"/>
    <property type="match status" value="1"/>
</dbReference>
<protein>
    <recommendedName>
        <fullName evidence="12">Serine/threonine-protein kinase PrkC</fullName>
        <ecNumber evidence="1">2.7.11.1</ecNumber>
    </recommendedName>
</protein>
<dbReference type="AlphaFoldDB" id="A0A2W0HDE0"/>
<gene>
    <name evidence="19" type="ORF">CR205_05080</name>
</gene>
<evidence type="ECO:0000256" key="16">
    <source>
        <dbReference type="SAM" id="Phobius"/>
    </source>
</evidence>
<dbReference type="GO" id="GO:0005524">
    <property type="term" value="F:ATP binding"/>
    <property type="evidence" value="ECO:0007669"/>
    <property type="project" value="UniProtKB-UniRule"/>
</dbReference>
<keyword evidence="14" id="KW-0175">Coiled coil</keyword>
<reference evidence="19 20" key="1">
    <citation type="submission" date="2017-10" db="EMBL/GenBank/DDBJ databases">
        <title>Bacillus sp. nov., a halophilic bacterium isolated from a Yangshapao Lake.</title>
        <authorList>
            <person name="Wang H."/>
        </authorList>
    </citation>
    <scope>NUCLEOTIDE SEQUENCE [LARGE SCALE GENOMIC DNA]</scope>
    <source>
        <strain evidence="19 20">YSP-3</strain>
    </source>
</reference>
<keyword evidence="2 19" id="KW-0723">Serine/threonine-protein kinase</keyword>
<evidence type="ECO:0000313" key="20">
    <source>
        <dbReference type="Proteomes" id="UP000248066"/>
    </source>
</evidence>
<keyword evidence="6 19" id="KW-0418">Kinase</keyword>
<dbReference type="InterPro" id="IPR005543">
    <property type="entry name" value="PASTA_dom"/>
</dbReference>
<feature type="domain" description="PASTA" evidence="18">
    <location>
        <begin position="435"/>
        <end position="501"/>
    </location>
</feature>
<dbReference type="GO" id="GO:0007165">
    <property type="term" value="P:signal transduction"/>
    <property type="evidence" value="ECO:0007669"/>
    <property type="project" value="UniProtKB-ARBA"/>
</dbReference>
<dbReference type="PANTHER" id="PTHR43289:SF34">
    <property type="entry name" value="SERINE_THREONINE-PROTEIN KINASE YBDM-RELATED"/>
    <property type="match status" value="1"/>
</dbReference>
<dbReference type="InterPro" id="IPR008271">
    <property type="entry name" value="Ser/Thr_kinase_AS"/>
</dbReference>
<dbReference type="FunFam" id="1.10.510.10:FF:000021">
    <property type="entry name" value="Serine/threonine protein kinase"/>
    <property type="match status" value="1"/>
</dbReference>
<dbReference type="NCBIfam" id="NF033483">
    <property type="entry name" value="PknB_PASTA_kin"/>
    <property type="match status" value="1"/>
</dbReference>
<evidence type="ECO:0000259" key="17">
    <source>
        <dbReference type="PROSITE" id="PS50011"/>
    </source>
</evidence>
<feature type="domain" description="PASTA" evidence="18">
    <location>
        <begin position="367"/>
        <end position="434"/>
    </location>
</feature>
<evidence type="ECO:0000256" key="14">
    <source>
        <dbReference type="SAM" id="Coils"/>
    </source>
</evidence>
<evidence type="ECO:0000256" key="10">
    <source>
        <dbReference type="ARBA" id="ARBA00048679"/>
    </source>
</evidence>
<dbReference type="SMART" id="SM00220">
    <property type="entry name" value="S_TKc"/>
    <property type="match status" value="1"/>
</dbReference>
<feature type="transmembrane region" description="Helical" evidence="16">
    <location>
        <begin position="340"/>
        <end position="362"/>
    </location>
</feature>